<protein>
    <submittedName>
        <fullName evidence="2">Uncharacterized protein</fullName>
    </submittedName>
</protein>
<organism evidence="2 3">
    <name type="scientific">Trichoderma breve</name>
    <dbReference type="NCBI Taxonomy" id="2034170"/>
    <lineage>
        <taxon>Eukaryota</taxon>
        <taxon>Fungi</taxon>
        <taxon>Dikarya</taxon>
        <taxon>Ascomycota</taxon>
        <taxon>Pezizomycotina</taxon>
        <taxon>Sordariomycetes</taxon>
        <taxon>Hypocreomycetidae</taxon>
        <taxon>Hypocreales</taxon>
        <taxon>Hypocreaceae</taxon>
        <taxon>Trichoderma</taxon>
    </lineage>
</organism>
<feature type="region of interest" description="Disordered" evidence="1">
    <location>
        <begin position="1"/>
        <end position="33"/>
    </location>
</feature>
<dbReference type="Proteomes" id="UP001140511">
    <property type="component" value="Unassembled WGS sequence"/>
</dbReference>
<gene>
    <name evidence="2" type="ORF">T069G_09372</name>
</gene>
<dbReference type="AlphaFoldDB" id="A0A9W9B564"/>
<evidence type="ECO:0000313" key="3">
    <source>
        <dbReference type="Proteomes" id="UP001140511"/>
    </source>
</evidence>
<evidence type="ECO:0000256" key="1">
    <source>
        <dbReference type="SAM" id="MobiDB-lite"/>
    </source>
</evidence>
<name>A0A9W9B564_9HYPO</name>
<reference evidence="2" key="1">
    <citation type="submission" date="2022-09" db="EMBL/GenBank/DDBJ databases">
        <title>Chromosome-level assembly of Trichoderma breve T069, a fungus used in development of biopesticide product.</title>
        <authorList>
            <person name="Lin R."/>
            <person name="Liu T."/>
        </authorList>
    </citation>
    <scope>NUCLEOTIDE SEQUENCE</scope>
    <source>
        <strain evidence="2">T069</strain>
    </source>
</reference>
<evidence type="ECO:0000313" key="2">
    <source>
        <dbReference type="EMBL" id="KAJ4856004.1"/>
    </source>
</evidence>
<accession>A0A9W9B564</accession>
<sequence>MALQSPPGACRPEKGKNALEPSSLRRYQSNAPPDAAFFRTGPPYSYWNKTRLHIAASPRKPQLFVTQVDITKLSHCYQSLQQQTPRPDHRPPPSVCRVNTLEARIITAIVISSLSTPSRSSIIILPSLKRISNLALG</sequence>
<dbReference type="EMBL" id="JAOPEN010000006">
    <property type="protein sequence ID" value="KAJ4856004.1"/>
    <property type="molecule type" value="Genomic_DNA"/>
</dbReference>
<proteinExistence type="predicted"/>
<dbReference type="GeneID" id="80871270"/>
<comment type="caution">
    <text evidence="2">The sequence shown here is derived from an EMBL/GenBank/DDBJ whole genome shotgun (WGS) entry which is preliminary data.</text>
</comment>
<dbReference type="RefSeq" id="XP_056025060.1">
    <property type="nucleotide sequence ID" value="XM_056176582.1"/>
</dbReference>
<keyword evidence="3" id="KW-1185">Reference proteome</keyword>